<reference evidence="5 6" key="1">
    <citation type="submission" date="2017-05" db="EMBL/GenBank/DDBJ databases">
        <title>Genome of Polynucleobacter sp. MWH-Feld-100.</title>
        <authorList>
            <person name="Hahn M.W."/>
        </authorList>
    </citation>
    <scope>NUCLEOTIDE SEQUENCE [LARGE SCALE GENOMIC DNA]</scope>
    <source>
        <strain evidence="5 6">MWH-Feld-100</strain>
    </source>
</reference>
<evidence type="ECO:0000313" key="6">
    <source>
        <dbReference type="Proteomes" id="UP000197528"/>
    </source>
</evidence>
<organism evidence="5 6">
    <name type="scientific">Polynucleobacter campilacus</name>
    <dbReference type="NCBI Taxonomy" id="1743163"/>
    <lineage>
        <taxon>Bacteria</taxon>
        <taxon>Pseudomonadati</taxon>
        <taxon>Pseudomonadota</taxon>
        <taxon>Betaproteobacteria</taxon>
        <taxon>Burkholderiales</taxon>
        <taxon>Burkholderiaceae</taxon>
        <taxon>Polynucleobacter</taxon>
    </lineage>
</organism>
<dbReference type="InterPro" id="IPR006140">
    <property type="entry name" value="D-isomer_DH_NAD-bd"/>
</dbReference>
<dbReference type="EMBL" id="NGUP01000003">
    <property type="protein sequence ID" value="OWS69597.1"/>
    <property type="molecule type" value="Genomic_DNA"/>
</dbReference>
<dbReference type="OrthoDB" id="9805416at2"/>
<evidence type="ECO:0000256" key="1">
    <source>
        <dbReference type="ARBA" id="ARBA00005854"/>
    </source>
</evidence>
<dbReference type="InterPro" id="IPR050418">
    <property type="entry name" value="D-iso_2-hydroxyacid_DH_PdxB"/>
</dbReference>
<dbReference type="Proteomes" id="UP000197528">
    <property type="component" value="Unassembled WGS sequence"/>
</dbReference>
<dbReference type="AlphaFoldDB" id="A0A254Q3V5"/>
<comment type="similarity">
    <text evidence="1">Belongs to the D-isomer specific 2-hydroxyacid dehydrogenase family.</text>
</comment>
<protein>
    <recommendedName>
        <fullName evidence="4">D-isomer specific 2-hydroxyacid dehydrogenase NAD-binding domain-containing protein</fullName>
    </recommendedName>
</protein>
<gene>
    <name evidence="5" type="ORF">CBI31_04420</name>
</gene>
<comment type="caution">
    <text evidence="5">The sequence shown here is derived from an EMBL/GenBank/DDBJ whole genome shotgun (WGS) entry which is preliminary data.</text>
</comment>
<dbReference type="RefSeq" id="WP_088525210.1">
    <property type="nucleotide sequence ID" value="NZ_NGUP01000003.1"/>
</dbReference>
<keyword evidence="2" id="KW-0560">Oxidoreductase</keyword>
<dbReference type="PROSITE" id="PS00671">
    <property type="entry name" value="D_2_HYDROXYACID_DH_3"/>
    <property type="match status" value="1"/>
</dbReference>
<name>A0A254Q3V5_9BURK</name>
<evidence type="ECO:0000256" key="2">
    <source>
        <dbReference type="ARBA" id="ARBA00023002"/>
    </source>
</evidence>
<dbReference type="Gene3D" id="3.40.50.720">
    <property type="entry name" value="NAD(P)-binding Rossmann-like Domain"/>
    <property type="match status" value="2"/>
</dbReference>
<dbReference type="PANTHER" id="PTHR43761">
    <property type="entry name" value="D-ISOMER SPECIFIC 2-HYDROXYACID DEHYDROGENASE FAMILY PROTEIN (AFU_ORTHOLOGUE AFUA_1G13630)"/>
    <property type="match status" value="1"/>
</dbReference>
<keyword evidence="6" id="KW-1185">Reference proteome</keyword>
<dbReference type="Pfam" id="PF02826">
    <property type="entry name" value="2-Hacid_dh_C"/>
    <property type="match status" value="1"/>
</dbReference>
<sequence length="334" mass="37817">MPRNILIVGEYGKIFLVPLIQALGKPWVVQHCIVEQAKSELLELVSKAHILVVSAELVYSKDPTLVKDLITAGKQLQLIQVPFSGMEWLKKEWLPAGCIVCNTNQHSEPIAEYVMLGILEFAINMRLMDRELRQGKWTYGGSIVRGLKHSEIQHKTIGFIGFGHIAKRVTELATPFGMEFIAISRNPKVDARLKWWKDSSHLEALLMESDYVLITAPLSESTRDLINESTLKKMKPTGVVINVARGPIINEVAIYQALKNHEIGGALLDVWYQYASTDNLEMRPSALPFHELDNVIMTPHTASWTDQLDERRIESVVKNIQNFIDQKPLAERVF</sequence>
<keyword evidence="3" id="KW-0520">NAD</keyword>
<evidence type="ECO:0000259" key="4">
    <source>
        <dbReference type="Pfam" id="PF02826"/>
    </source>
</evidence>
<feature type="domain" description="D-isomer specific 2-hydroxyacid dehydrogenase NAD-binding" evidence="4">
    <location>
        <begin position="118"/>
        <end position="302"/>
    </location>
</feature>
<dbReference type="PANTHER" id="PTHR43761:SF1">
    <property type="entry name" value="D-ISOMER SPECIFIC 2-HYDROXYACID DEHYDROGENASE CATALYTIC DOMAIN-CONTAINING PROTEIN-RELATED"/>
    <property type="match status" value="1"/>
</dbReference>
<evidence type="ECO:0000313" key="5">
    <source>
        <dbReference type="EMBL" id="OWS69597.1"/>
    </source>
</evidence>
<dbReference type="GO" id="GO:0016616">
    <property type="term" value="F:oxidoreductase activity, acting on the CH-OH group of donors, NAD or NADP as acceptor"/>
    <property type="evidence" value="ECO:0007669"/>
    <property type="project" value="UniProtKB-ARBA"/>
</dbReference>
<proteinExistence type="inferred from homology"/>
<evidence type="ECO:0000256" key="3">
    <source>
        <dbReference type="ARBA" id="ARBA00023027"/>
    </source>
</evidence>
<accession>A0A254Q3V5</accession>
<dbReference type="InterPro" id="IPR036291">
    <property type="entry name" value="NAD(P)-bd_dom_sf"/>
</dbReference>
<dbReference type="SUPFAM" id="SSF51735">
    <property type="entry name" value="NAD(P)-binding Rossmann-fold domains"/>
    <property type="match status" value="1"/>
</dbReference>
<dbReference type="CDD" id="cd12165">
    <property type="entry name" value="2-Hacid_dh_6"/>
    <property type="match status" value="1"/>
</dbReference>
<dbReference type="InterPro" id="IPR029753">
    <property type="entry name" value="D-isomer_DH_CS"/>
</dbReference>
<dbReference type="GO" id="GO:0051287">
    <property type="term" value="F:NAD binding"/>
    <property type="evidence" value="ECO:0007669"/>
    <property type="project" value="InterPro"/>
</dbReference>